<name>A0A9W6ISL5_9HYPH</name>
<dbReference type="Proteomes" id="UP000758856">
    <property type="component" value="Unassembled WGS sequence"/>
</dbReference>
<dbReference type="EMBL" id="JAFBCY010000001">
    <property type="protein sequence ID" value="MBM7850478.1"/>
    <property type="molecule type" value="Genomic_DNA"/>
</dbReference>
<evidence type="ECO:0000256" key="1">
    <source>
        <dbReference type="SAM" id="MobiDB-lite"/>
    </source>
</evidence>
<reference evidence="3 4" key="2">
    <citation type="submission" date="2021-01" db="EMBL/GenBank/DDBJ databases">
        <title>Genomic Encyclopedia of Type Strains, Phase IV (KMG-IV): sequencing the most valuable type-strain genomes for metagenomic binning, comparative biology and taxonomic classification.</title>
        <authorList>
            <person name="Goeker M."/>
        </authorList>
    </citation>
    <scope>NUCLEOTIDE SEQUENCE [LARGE SCALE GENOMIC DNA]</scope>
    <source>
        <strain evidence="3 4">DSM 6130</strain>
    </source>
</reference>
<sequence length="56" mass="5839">MNAEPTMRSQRLRTALAGVALLYALLSLAVLATASTPMRGGKPNAATSLESQPLAR</sequence>
<evidence type="ECO:0000313" key="2">
    <source>
        <dbReference type="EMBL" id="GLK55771.1"/>
    </source>
</evidence>
<dbReference type="EMBL" id="BSFF01000002">
    <property type="protein sequence ID" value="GLK55771.1"/>
    <property type="molecule type" value="Genomic_DNA"/>
</dbReference>
<feature type="region of interest" description="Disordered" evidence="1">
    <location>
        <begin position="36"/>
        <end position="56"/>
    </location>
</feature>
<protein>
    <submittedName>
        <fullName evidence="2">Uncharacterized protein</fullName>
    </submittedName>
</protein>
<dbReference type="Proteomes" id="UP001143400">
    <property type="component" value="Unassembled WGS sequence"/>
</dbReference>
<accession>A0A9W6ISL5</accession>
<evidence type="ECO:0000313" key="4">
    <source>
        <dbReference type="Proteomes" id="UP000758856"/>
    </source>
</evidence>
<reference evidence="2" key="1">
    <citation type="journal article" date="2014" name="Int. J. Syst. Evol. Microbiol.">
        <title>Complete genome sequence of Corynebacterium casei LMG S-19264T (=DSM 44701T), isolated from a smear-ripened cheese.</title>
        <authorList>
            <consortium name="US DOE Joint Genome Institute (JGI-PGF)"/>
            <person name="Walter F."/>
            <person name="Albersmeier A."/>
            <person name="Kalinowski J."/>
            <person name="Ruckert C."/>
        </authorList>
    </citation>
    <scope>NUCLEOTIDE SEQUENCE</scope>
    <source>
        <strain evidence="2">VKM B-1606</strain>
    </source>
</reference>
<evidence type="ECO:0000313" key="5">
    <source>
        <dbReference type="Proteomes" id="UP001143400"/>
    </source>
</evidence>
<keyword evidence="4" id="KW-1185">Reference proteome</keyword>
<dbReference type="RefSeq" id="WP_204948898.1">
    <property type="nucleotide sequence ID" value="NZ_BSFF01000002.1"/>
</dbReference>
<comment type="caution">
    <text evidence="2">The sequence shown here is derived from an EMBL/GenBank/DDBJ whole genome shotgun (WGS) entry which is preliminary data.</text>
</comment>
<proteinExistence type="predicted"/>
<reference evidence="2" key="3">
    <citation type="submission" date="2023-01" db="EMBL/GenBank/DDBJ databases">
        <authorList>
            <person name="Sun Q."/>
            <person name="Evtushenko L."/>
        </authorList>
    </citation>
    <scope>NUCLEOTIDE SEQUENCE</scope>
    <source>
        <strain evidence="2">VKM B-1606</strain>
    </source>
</reference>
<gene>
    <name evidence="2" type="ORF">GCM10008170_17900</name>
    <name evidence="3" type="ORF">JOD31_000690</name>
</gene>
<organism evidence="2 5">
    <name type="scientific">Methylopila capsulata</name>
    <dbReference type="NCBI Taxonomy" id="61654"/>
    <lineage>
        <taxon>Bacteria</taxon>
        <taxon>Pseudomonadati</taxon>
        <taxon>Pseudomonadota</taxon>
        <taxon>Alphaproteobacteria</taxon>
        <taxon>Hyphomicrobiales</taxon>
        <taxon>Methylopilaceae</taxon>
        <taxon>Methylopila</taxon>
    </lineage>
</organism>
<dbReference type="AlphaFoldDB" id="A0A9W6ISL5"/>
<evidence type="ECO:0000313" key="3">
    <source>
        <dbReference type="EMBL" id="MBM7850478.1"/>
    </source>
</evidence>
<feature type="compositionally biased region" description="Polar residues" evidence="1">
    <location>
        <begin position="45"/>
        <end position="56"/>
    </location>
</feature>